<dbReference type="Gene3D" id="1.10.268.10">
    <property type="entry name" value="Topoisomerase, domain 3"/>
    <property type="match status" value="1"/>
</dbReference>
<dbReference type="InterPro" id="IPR035516">
    <property type="entry name" value="Gyrase/topoIV_suA_C"/>
</dbReference>
<dbReference type="RefSeq" id="WP_393971975.1">
    <property type="nucleotide sequence ID" value="NZ_CP133772.1"/>
</dbReference>
<dbReference type="InterPro" id="IPR002205">
    <property type="entry name" value="Topo_IIA_dom_A"/>
</dbReference>
<dbReference type="NCBIfam" id="NF004044">
    <property type="entry name" value="PRK05561.1"/>
    <property type="match status" value="1"/>
</dbReference>
<keyword evidence="5" id="KW-0238">DNA-binding</keyword>
<dbReference type="CDD" id="cd00187">
    <property type="entry name" value="TOP4c"/>
    <property type="match status" value="1"/>
</dbReference>
<dbReference type="GeneID" id="95967299"/>
<accession>A0AAX4NFV8</accession>
<dbReference type="GO" id="GO:0005524">
    <property type="term" value="F:ATP binding"/>
    <property type="evidence" value="ECO:0007669"/>
    <property type="project" value="InterPro"/>
</dbReference>
<dbReference type="PANTHER" id="PTHR43493">
    <property type="entry name" value="DNA GYRASE/TOPOISOMERASE SUBUNIT A"/>
    <property type="match status" value="1"/>
</dbReference>
<dbReference type="GO" id="GO:0003918">
    <property type="term" value="F:DNA topoisomerase type II (double strand cut, ATP-hydrolyzing) activity"/>
    <property type="evidence" value="ECO:0007669"/>
    <property type="project" value="UniProtKB-EC"/>
</dbReference>
<dbReference type="FunFam" id="1.10.268.10:FF:000001">
    <property type="entry name" value="DNA gyrase subunit A"/>
    <property type="match status" value="1"/>
</dbReference>
<evidence type="ECO:0000256" key="2">
    <source>
        <dbReference type="ARBA" id="ARBA00008263"/>
    </source>
</evidence>
<dbReference type="NCBIfam" id="NF004043">
    <property type="entry name" value="PRK05560.1"/>
    <property type="match status" value="1"/>
</dbReference>
<evidence type="ECO:0000256" key="3">
    <source>
        <dbReference type="ARBA" id="ARBA00012895"/>
    </source>
</evidence>
<dbReference type="GO" id="GO:0006265">
    <property type="term" value="P:DNA topological change"/>
    <property type="evidence" value="ECO:0007669"/>
    <property type="project" value="InterPro"/>
</dbReference>
<proteinExistence type="inferred from homology"/>
<dbReference type="Gene3D" id="3.30.1360.40">
    <property type="match status" value="1"/>
</dbReference>
<dbReference type="GO" id="GO:0003677">
    <property type="term" value="F:DNA binding"/>
    <property type="evidence" value="ECO:0007669"/>
    <property type="project" value="UniProtKB-KW"/>
</dbReference>
<dbReference type="PROSITE" id="PS52040">
    <property type="entry name" value="TOPO_IIA"/>
    <property type="match status" value="1"/>
</dbReference>
<protein>
    <recommendedName>
        <fullName evidence="3">DNA topoisomerase (ATP-hydrolyzing)</fullName>
        <ecNumber evidence="3">5.6.2.2</ecNumber>
    </recommendedName>
</protein>
<dbReference type="InterPro" id="IPR050220">
    <property type="entry name" value="Type_II_DNA_Topoisomerases"/>
</dbReference>
<sequence>MEKRSIENEIKKSYLEYAMSVIVSRAIPDIKDGLKPVQRRILYAMNELGFTHDKPYKKCARIIGETMGKYHPHGDSSIYEALARMAQDFSLRYPLIDGQGNFGSIDGDSPAAMRYTEARMARISEEITEDLDKETVEFRQNFDGSLMEPVNLPGKIPNLLINGASGIAVGMATNMVPHNLVEVARAIKHKVDNPDSTVSELLKFIKGPDFPGGGIAYYTSELADAYSTGRGKVICQGEVDLNEEKRIIIKSLPYGVNKSLFVQNIADQVKNEIIKGITDIRDESDRKGMRIVVKVRDNDMRNLVLNQLYEHSELETSIGIINLVLVENEPKILNLAGMIQYYIENRLDVIVKRSNFDLTKQKDRAHILEGLAKALDKIDMVIDMIRKSKEPAEAREKLCKSLELTEKQANAILDLRLQRLTSMEVDKVISDLKDVMARIKELETIIADESVRRSIIKKELDEVEKKYGDKRRTKIIYKELKGRSIEDLIPEEDSVIILSENSLLKRVSLEEYKAQKRGGKGIITPSRKEDSIKSILNCSSHDEIYFFTNTGRVIKTKAYEIEKKSRKSVGTAAEALLPLNEGEKIKQMVKGTDNSNSILAIVTRQGYVKRTPGKQLLSMRSNGLKIINLEEDDEVLSVEHLDGDSNIVVVSNSGKVALFNTREVRVTGRGSRGVRAMRLKENETIISSFAIKENEMILSISELGLGKRTDTTSFPVHHRGTGGVLIFKKTDRTGNIIKALPVAEGDDIIIITKNEKTIRLKVKDIKVLSRVTSGVKLIGLDDDDRVAVVSRVMEGENLEGEEQAN</sequence>
<dbReference type="Gene3D" id="3.90.199.10">
    <property type="entry name" value="Topoisomerase II, domain 5"/>
    <property type="match status" value="1"/>
</dbReference>
<gene>
    <name evidence="8" type="primary">gyrA</name>
    <name evidence="8" type="ORF">OXIME_000570</name>
</gene>
<dbReference type="Gene3D" id="2.120.10.90">
    <property type="entry name" value="DNA gyrase/topoisomerase IV, subunit A, C-terminal"/>
    <property type="match status" value="1"/>
</dbReference>
<feature type="domain" description="Topo IIA-type catalytic" evidence="7">
    <location>
        <begin position="27"/>
        <end position="488"/>
    </location>
</feature>
<evidence type="ECO:0000256" key="1">
    <source>
        <dbReference type="ARBA" id="ARBA00000185"/>
    </source>
</evidence>
<dbReference type="InterPro" id="IPR013760">
    <property type="entry name" value="Topo_IIA-like_dom_sf"/>
</dbReference>
<dbReference type="SUPFAM" id="SSF101904">
    <property type="entry name" value="GyrA/ParC C-terminal domain-like"/>
    <property type="match status" value="1"/>
</dbReference>
<evidence type="ECO:0000256" key="6">
    <source>
        <dbReference type="ARBA" id="ARBA00023235"/>
    </source>
</evidence>
<dbReference type="SUPFAM" id="SSF56719">
    <property type="entry name" value="Type II DNA topoisomerase"/>
    <property type="match status" value="1"/>
</dbReference>
<dbReference type="EMBL" id="CP133772">
    <property type="protein sequence ID" value="WYY00019.1"/>
    <property type="molecule type" value="Genomic_DNA"/>
</dbReference>
<evidence type="ECO:0000259" key="7">
    <source>
        <dbReference type="PROSITE" id="PS52040"/>
    </source>
</evidence>
<dbReference type="InterPro" id="IPR013757">
    <property type="entry name" value="Topo_IIA_A_a_sf"/>
</dbReference>
<dbReference type="SMART" id="SM00434">
    <property type="entry name" value="TOP4c"/>
    <property type="match status" value="1"/>
</dbReference>
<keyword evidence="9" id="KW-1185">Reference proteome</keyword>
<dbReference type="NCBIfam" id="TIGR01063">
    <property type="entry name" value="gyrA"/>
    <property type="match status" value="1"/>
</dbReference>
<dbReference type="KEGG" id="omr:OXIME_000570"/>
<dbReference type="EC" id="5.6.2.2" evidence="3"/>
<dbReference type="GO" id="GO:0009330">
    <property type="term" value="C:DNA topoisomerase type II (double strand cut, ATP-hydrolyzing) complex"/>
    <property type="evidence" value="ECO:0007669"/>
    <property type="project" value="TreeGrafter"/>
</dbReference>
<evidence type="ECO:0000256" key="4">
    <source>
        <dbReference type="ARBA" id="ARBA00023029"/>
    </source>
</evidence>
<dbReference type="Pfam" id="PF00521">
    <property type="entry name" value="DNA_topoisoIV"/>
    <property type="match status" value="1"/>
</dbReference>
<evidence type="ECO:0000256" key="5">
    <source>
        <dbReference type="ARBA" id="ARBA00023125"/>
    </source>
</evidence>
<keyword evidence="6 8" id="KW-0413">Isomerase</keyword>
<dbReference type="Proteomes" id="UP001451606">
    <property type="component" value="Chromosome"/>
</dbReference>
<organism evidence="8 9">
    <name type="scientific">Oxyplasma meridianum</name>
    <dbReference type="NCBI Taxonomy" id="3073602"/>
    <lineage>
        <taxon>Archaea</taxon>
        <taxon>Methanobacteriati</taxon>
        <taxon>Thermoplasmatota</taxon>
        <taxon>Thermoplasmata</taxon>
        <taxon>Thermoplasmatales</taxon>
        <taxon>Thermoplasmataceae</taxon>
        <taxon>Oxyplasma</taxon>
    </lineage>
</organism>
<evidence type="ECO:0000313" key="9">
    <source>
        <dbReference type="Proteomes" id="UP001451606"/>
    </source>
</evidence>
<comment type="catalytic activity">
    <reaction evidence="1">
        <text>ATP-dependent breakage, passage and rejoining of double-stranded DNA.</text>
        <dbReference type="EC" id="5.6.2.2"/>
    </reaction>
</comment>
<dbReference type="GO" id="GO:0005737">
    <property type="term" value="C:cytoplasm"/>
    <property type="evidence" value="ECO:0007669"/>
    <property type="project" value="TreeGrafter"/>
</dbReference>
<dbReference type="InterPro" id="IPR013758">
    <property type="entry name" value="Topo_IIA_A/C_ab"/>
</dbReference>
<reference evidence="8 9" key="1">
    <citation type="submission" date="2023-09" db="EMBL/GenBank/DDBJ databases">
        <authorList>
            <person name="Golyshina O.V."/>
            <person name="Lunev E.A."/>
            <person name="Bargiela R."/>
            <person name="Gaines M.C."/>
            <person name="Daum B."/>
            <person name="Bale N.J."/>
            <person name="Koenen M."/>
            <person name="Sinninghe Damst J.S."/>
            <person name="Yakimov M."/>
            <person name="Golyshin P.N."/>
        </authorList>
    </citation>
    <scope>NUCLEOTIDE SEQUENCE [LARGE SCALE GENOMIC DNA]</scope>
    <source>
        <strain evidence="8 9">M1</strain>
    </source>
</reference>
<dbReference type="Pfam" id="PF03989">
    <property type="entry name" value="DNA_gyraseA_C"/>
    <property type="match status" value="6"/>
</dbReference>
<dbReference type="PANTHER" id="PTHR43493:SF5">
    <property type="entry name" value="DNA GYRASE SUBUNIT A, CHLOROPLASTIC_MITOCHONDRIAL"/>
    <property type="match status" value="1"/>
</dbReference>
<evidence type="ECO:0000313" key="8">
    <source>
        <dbReference type="EMBL" id="WYY00019.1"/>
    </source>
</evidence>
<comment type="similarity">
    <text evidence="2">Belongs to the type II topoisomerase GyrA/ParC subunit family.</text>
</comment>
<dbReference type="InterPro" id="IPR006691">
    <property type="entry name" value="GyrA/parC_rep"/>
</dbReference>
<dbReference type="AlphaFoldDB" id="A0AAX4NFV8"/>
<name>A0AAX4NFV8_9ARCH</name>
<keyword evidence="4" id="KW-0799">Topoisomerase</keyword>